<dbReference type="EMBL" id="RCMK01000268">
    <property type="protein sequence ID" value="KAG2939744.1"/>
    <property type="molecule type" value="Genomic_DNA"/>
</dbReference>
<feature type="domain" description="Integrase catalytic" evidence="2">
    <location>
        <begin position="339"/>
        <end position="483"/>
    </location>
</feature>
<evidence type="ECO:0000256" key="1">
    <source>
        <dbReference type="ARBA" id="ARBA00022670"/>
    </source>
</evidence>
<proteinExistence type="predicted"/>
<comment type="caution">
    <text evidence="3">The sequence shown here is derived from an EMBL/GenBank/DDBJ whole genome shotgun (WGS) entry which is preliminary data.</text>
</comment>
<dbReference type="GO" id="GO:0008233">
    <property type="term" value="F:peptidase activity"/>
    <property type="evidence" value="ECO:0007669"/>
    <property type="project" value="UniProtKB-KW"/>
</dbReference>
<dbReference type="PROSITE" id="PS50994">
    <property type="entry name" value="INTEGRASE"/>
    <property type="match status" value="1"/>
</dbReference>
<dbReference type="Gene3D" id="3.30.420.10">
    <property type="entry name" value="Ribonuclease H-like superfamily/Ribonuclease H"/>
    <property type="match status" value="1"/>
</dbReference>
<dbReference type="Pfam" id="PF22936">
    <property type="entry name" value="Pol_BBD"/>
    <property type="match status" value="1"/>
</dbReference>
<keyword evidence="1" id="KW-0645">Protease</keyword>
<accession>A0A8T1DDW9</accession>
<dbReference type="PANTHER" id="PTHR42648">
    <property type="entry name" value="TRANSPOSASE, PUTATIVE-RELATED"/>
    <property type="match status" value="1"/>
</dbReference>
<dbReference type="GO" id="GO:0015074">
    <property type="term" value="P:DNA integration"/>
    <property type="evidence" value="ECO:0007669"/>
    <property type="project" value="InterPro"/>
</dbReference>
<reference evidence="3" key="1">
    <citation type="submission" date="2018-10" db="EMBL/GenBank/DDBJ databases">
        <title>Effector identification in a new, highly contiguous assembly of the strawberry crown rot pathogen Phytophthora cactorum.</title>
        <authorList>
            <person name="Armitage A.D."/>
            <person name="Nellist C.F."/>
            <person name="Bates H."/>
            <person name="Vickerstaff R.J."/>
            <person name="Harrison R.J."/>
        </authorList>
    </citation>
    <scope>NUCLEOTIDE SEQUENCE</scope>
    <source>
        <strain evidence="3">4040</strain>
    </source>
</reference>
<dbReference type="Proteomes" id="UP000736787">
    <property type="component" value="Unassembled WGS sequence"/>
</dbReference>
<dbReference type="VEuPathDB" id="FungiDB:PC110_g8815"/>
<protein>
    <recommendedName>
        <fullName evidence="2">Integrase catalytic domain-containing protein</fullName>
    </recommendedName>
</protein>
<dbReference type="GO" id="GO:0003676">
    <property type="term" value="F:nucleic acid binding"/>
    <property type="evidence" value="ECO:0007669"/>
    <property type="project" value="InterPro"/>
</dbReference>
<dbReference type="InterPro" id="IPR012337">
    <property type="entry name" value="RNaseH-like_sf"/>
</dbReference>
<dbReference type="InterPro" id="IPR036397">
    <property type="entry name" value="RNaseH_sf"/>
</dbReference>
<evidence type="ECO:0000313" key="3">
    <source>
        <dbReference type="EMBL" id="KAG2939744.1"/>
    </source>
</evidence>
<evidence type="ECO:0000259" key="2">
    <source>
        <dbReference type="PROSITE" id="PS50994"/>
    </source>
</evidence>
<gene>
    <name evidence="3" type="ORF">PC117_g10799</name>
</gene>
<evidence type="ECO:0000313" key="4">
    <source>
        <dbReference type="Proteomes" id="UP000736787"/>
    </source>
</evidence>
<keyword evidence="1" id="KW-0378">Hydrolase</keyword>
<sequence>MQRLLYTFATKITPTQSMKMFTAPKSAKRSWTEHYLYLVAVSEACGGADNLVLDNIVHYADPVMKVSMLSRLNLARTDYLRQAEKLAHFAQSTEIEMRGKQQGRDEINDAHEGRTDTRKCFKCGKPGHLKAAGVWILDSGSSRHLVNDLALLEDLVDYEIQCVAADGGTLRVSKRGSVMLVTTAMGNPTRVRLLNVQYAANLERNIISYGLLEAKRYGLAYRGSNRVIAPIDGGPAIFDVKKSNNVMTVRTLVSRSAKGTSDVQMSVLAENEAAVEQDVQTGPLMHFHRRLGHLNYDTITRMAKKPASGVALSDEVRANCLDCAEDKQNKNKQSRMDTGGNSPIDVIGGIICSDLKGPMTPRDRLGNRYVVNFVDHRTNYCRGFLAKTKDVAALKFKHFMAFFERQFNCRIHVLGTDGGGEYKTLNLFCKDTGIARRVSEQRNQASNGKAERMHCTIMNMVGSMVFTCGLLLSFWGDAAEYAA</sequence>
<dbReference type="GO" id="GO:0006508">
    <property type="term" value="P:proteolysis"/>
    <property type="evidence" value="ECO:0007669"/>
    <property type="project" value="UniProtKB-KW"/>
</dbReference>
<dbReference type="InterPro" id="IPR039537">
    <property type="entry name" value="Retrotran_Ty1/copia-like"/>
</dbReference>
<dbReference type="PANTHER" id="PTHR42648:SF28">
    <property type="entry name" value="TRANSPOSON-ENCODED PROTEIN WITH RIBONUCLEASE H-LIKE AND RETROVIRUS ZINC FINGER-LIKE DOMAINS"/>
    <property type="match status" value="1"/>
</dbReference>
<dbReference type="InterPro" id="IPR054722">
    <property type="entry name" value="PolX-like_BBD"/>
</dbReference>
<organism evidence="3 4">
    <name type="scientific">Phytophthora cactorum</name>
    <dbReference type="NCBI Taxonomy" id="29920"/>
    <lineage>
        <taxon>Eukaryota</taxon>
        <taxon>Sar</taxon>
        <taxon>Stramenopiles</taxon>
        <taxon>Oomycota</taxon>
        <taxon>Peronosporomycetes</taxon>
        <taxon>Peronosporales</taxon>
        <taxon>Peronosporaceae</taxon>
        <taxon>Phytophthora</taxon>
    </lineage>
</organism>
<dbReference type="AlphaFoldDB" id="A0A8T1DDW9"/>
<dbReference type="InterPro" id="IPR001584">
    <property type="entry name" value="Integrase_cat-core"/>
</dbReference>
<dbReference type="SUPFAM" id="SSF53098">
    <property type="entry name" value="Ribonuclease H-like"/>
    <property type="match status" value="1"/>
</dbReference>
<name>A0A8T1DDW9_9STRA</name>
<dbReference type="VEuPathDB" id="FungiDB:PC110_g19360"/>